<protein>
    <submittedName>
        <fullName evidence="3">Uncharacterized protein</fullName>
    </submittedName>
</protein>
<name>A0A3F2RGB3_9STRA</name>
<dbReference type="AlphaFoldDB" id="A0A3F2RGB3"/>
<comment type="caution">
    <text evidence="3">The sequence shown here is derived from an EMBL/GenBank/DDBJ whole genome shotgun (WGS) entry which is preliminary data.</text>
</comment>
<feature type="region of interest" description="Disordered" evidence="1">
    <location>
        <begin position="141"/>
        <end position="161"/>
    </location>
</feature>
<dbReference type="EMBL" id="MBDO02000400">
    <property type="protein sequence ID" value="RLN55913.1"/>
    <property type="molecule type" value="Genomic_DNA"/>
</dbReference>
<gene>
    <name evidence="2" type="ORF">BBJ29_008136</name>
    <name evidence="3" type="ORF">BBP00_00008268</name>
</gene>
<dbReference type="OrthoDB" id="121265at2759"/>
<evidence type="ECO:0000256" key="1">
    <source>
        <dbReference type="SAM" id="MobiDB-lite"/>
    </source>
</evidence>
<evidence type="ECO:0000313" key="2">
    <source>
        <dbReference type="EMBL" id="RLN54202.1"/>
    </source>
</evidence>
<feature type="region of interest" description="Disordered" evidence="1">
    <location>
        <begin position="74"/>
        <end position="94"/>
    </location>
</feature>
<evidence type="ECO:0000313" key="3">
    <source>
        <dbReference type="EMBL" id="RLN55913.1"/>
    </source>
</evidence>
<dbReference type="Proteomes" id="UP000277300">
    <property type="component" value="Unassembled WGS sequence"/>
</dbReference>
<sequence>MQDHAETLEAFYDRVMSRVCEEYRKEAEAQSLDVVDLLEQKWREKLMRYTGWRYGSGAVTSNEISVARALSPVDAASSGNEEEEDDVSSSVSSAQASPVAAVAAPVIGQPIAQLPIAAVSTSSSVFTKMLGGKRKLHQLDGLVSDDDEDEDEDQKTRVVKY</sequence>
<proteinExistence type="predicted"/>
<dbReference type="Proteomes" id="UP000284657">
    <property type="component" value="Unassembled WGS sequence"/>
</dbReference>
<accession>A0A3F2RGB3</accession>
<evidence type="ECO:0000313" key="5">
    <source>
        <dbReference type="Proteomes" id="UP000284657"/>
    </source>
</evidence>
<reference evidence="4 5" key="1">
    <citation type="submission" date="2018-07" db="EMBL/GenBank/DDBJ databases">
        <title>Genome sequencing of oomycete isolates from Chile give support for New Zealand origin for Phytophthora kernoviae and make available the first Nothophytophthora sp. genome.</title>
        <authorList>
            <person name="Studholme D.J."/>
            <person name="Sanfuentes E."/>
            <person name="Panda P."/>
            <person name="Hill R."/>
            <person name="Sambles C."/>
            <person name="Grant M."/>
            <person name="Williams N.M."/>
            <person name="Mcdougal R.L."/>
        </authorList>
    </citation>
    <scope>NUCLEOTIDE SEQUENCE [LARGE SCALE GENOMIC DNA]</scope>
    <source>
        <strain evidence="3">Chile6</strain>
        <strain evidence="2">Chile7</strain>
    </source>
</reference>
<dbReference type="EMBL" id="MBAD02001494">
    <property type="protein sequence ID" value="RLN54202.1"/>
    <property type="molecule type" value="Genomic_DNA"/>
</dbReference>
<organism evidence="3 4">
    <name type="scientific">Phytophthora kernoviae</name>
    <dbReference type="NCBI Taxonomy" id="325452"/>
    <lineage>
        <taxon>Eukaryota</taxon>
        <taxon>Sar</taxon>
        <taxon>Stramenopiles</taxon>
        <taxon>Oomycota</taxon>
        <taxon>Peronosporomycetes</taxon>
        <taxon>Peronosporales</taxon>
        <taxon>Peronosporaceae</taxon>
        <taxon>Phytophthora</taxon>
    </lineage>
</organism>
<feature type="compositionally biased region" description="Acidic residues" evidence="1">
    <location>
        <begin position="143"/>
        <end position="153"/>
    </location>
</feature>
<evidence type="ECO:0000313" key="4">
    <source>
        <dbReference type="Proteomes" id="UP000277300"/>
    </source>
</evidence>